<evidence type="ECO:0000313" key="11">
    <source>
        <dbReference type="EMBL" id="KDN85149.1"/>
    </source>
</evidence>
<dbReference type="InterPro" id="IPR011009">
    <property type="entry name" value="Kinase-like_dom_sf"/>
</dbReference>
<feature type="domain" description="Protein kinase" evidence="10">
    <location>
        <begin position="16"/>
        <end position="274"/>
    </location>
</feature>
<keyword evidence="2 11" id="KW-0723">Serine/threonine-protein kinase</keyword>
<evidence type="ECO:0000256" key="4">
    <source>
        <dbReference type="ARBA" id="ARBA00022741"/>
    </source>
</evidence>
<dbReference type="Gene3D" id="3.30.200.20">
    <property type="entry name" value="Phosphorylase Kinase, domain 1"/>
    <property type="match status" value="1"/>
</dbReference>
<dbReference type="PROSITE" id="PS50011">
    <property type="entry name" value="PROTEIN_KINASE_DOM"/>
    <property type="match status" value="1"/>
</dbReference>
<keyword evidence="4 7" id="KW-0547">Nucleotide-binding</keyword>
<name>A0A066YYT1_9ACTN</name>
<dbReference type="Proteomes" id="UP000027178">
    <property type="component" value="Unassembled WGS sequence"/>
</dbReference>
<keyword evidence="3 11" id="KW-0808">Transferase</keyword>
<feature type="region of interest" description="Disordered" evidence="8">
    <location>
        <begin position="354"/>
        <end position="408"/>
    </location>
</feature>
<reference evidence="11 12" key="1">
    <citation type="submission" date="2014-05" db="EMBL/GenBank/DDBJ databases">
        <title>Draft Genome Sequence of Kitasatospora cheerisanensis KCTC 2395.</title>
        <authorList>
            <person name="Nam D.H."/>
        </authorList>
    </citation>
    <scope>NUCLEOTIDE SEQUENCE [LARGE SCALE GENOMIC DNA]</scope>
    <source>
        <strain evidence="11 12">KCTC 2395</strain>
    </source>
</reference>
<dbReference type="PATRIC" id="fig|1348663.4.peg.3123"/>
<dbReference type="GO" id="GO:0005524">
    <property type="term" value="F:ATP binding"/>
    <property type="evidence" value="ECO:0007669"/>
    <property type="project" value="UniProtKB-UniRule"/>
</dbReference>
<dbReference type="PROSITE" id="PS00108">
    <property type="entry name" value="PROTEIN_KINASE_ST"/>
    <property type="match status" value="1"/>
</dbReference>
<dbReference type="GO" id="GO:0004674">
    <property type="term" value="F:protein serine/threonine kinase activity"/>
    <property type="evidence" value="ECO:0007669"/>
    <property type="project" value="UniProtKB-KW"/>
</dbReference>
<evidence type="ECO:0000256" key="2">
    <source>
        <dbReference type="ARBA" id="ARBA00022527"/>
    </source>
</evidence>
<dbReference type="EC" id="2.7.11.1" evidence="1"/>
<feature type="binding site" evidence="7">
    <location>
        <position position="45"/>
    </location>
    <ligand>
        <name>ATP</name>
        <dbReference type="ChEBI" id="CHEBI:30616"/>
    </ligand>
</feature>
<keyword evidence="6 7" id="KW-0067">ATP-binding</keyword>
<dbReference type="PANTHER" id="PTHR43289">
    <property type="entry name" value="MITOGEN-ACTIVATED PROTEIN KINASE KINASE KINASE 20-RELATED"/>
    <property type="match status" value="1"/>
</dbReference>
<dbReference type="CDD" id="cd14014">
    <property type="entry name" value="STKc_PknB_like"/>
    <property type="match status" value="1"/>
</dbReference>
<dbReference type="Gene3D" id="1.10.510.10">
    <property type="entry name" value="Transferase(Phosphotransferase) domain 1"/>
    <property type="match status" value="1"/>
</dbReference>
<comment type="caution">
    <text evidence="11">The sequence shown here is derived from an EMBL/GenBank/DDBJ whole genome shotgun (WGS) entry which is preliminary data.</text>
</comment>
<feature type="transmembrane region" description="Helical" evidence="9">
    <location>
        <begin position="328"/>
        <end position="347"/>
    </location>
</feature>
<gene>
    <name evidence="11" type="ORF">KCH_32480</name>
</gene>
<dbReference type="SUPFAM" id="SSF56112">
    <property type="entry name" value="Protein kinase-like (PK-like)"/>
    <property type="match status" value="1"/>
</dbReference>
<keyword evidence="9" id="KW-0812">Transmembrane</keyword>
<feature type="region of interest" description="Disordered" evidence="8">
    <location>
        <begin position="281"/>
        <end position="320"/>
    </location>
</feature>
<feature type="compositionally biased region" description="Low complexity" evidence="8">
    <location>
        <begin position="354"/>
        <end position="396"/>
    </location>
</feature>
<keyword evidence="9" id="KW-0472">Membrane</keyword>
<evidence type="ECO:0000256" key="9">
    <source>
        <dbReference type="SAM" id="Phobius"/>
    </source>
</evidence>
<dbReference type="InterPro" id="IPR000719">
    <property type="entry name" value="Prot_kinase_dom"/>
</dbReference>
<evidence type="ECO:0000313" key="12">
    <source>
        <dbReference type="Proteomes" id="UP000027178"/>
    </source>
</evidence>
<dbReference type="RefSeq" id="WP_035863447.1">
    <property type="nucleotide sequence ID" value="NZ_KK853997.1"/>
</dbReference>
<evidence type="ECO:0000259" key="10">
    <source>
        <dbReference type="PROSITE" id="PS50011"/>
    </source>
</evidence>
<dbReference type="PANTHER" id="PTHR43289:SF6">
    <property type="entry name" value="SERINE_THREONINE-PROTEIN KINASE NEKL-3"/>
    <property type="match status" value="1"/>
</dbReference>
<keyword evidence="5 11" id="KW-0418">Kinase</keyword>
<evidence type="ECO:0000256" key="8">
    <source>
        <dbReference type="SAM" id="MobiDB-lite"/>
    </source>
</evidence>
<dbReference type="EMBL" id="JNBY01000087">
    <property type="protein sequence ID" value="KDN85149.1"/>
    <property type="molecule type" value="Genomic_DNA"/>
</dbReference>
<dbReference type="PROSITE" id="PS00107">
    <property type="entry name" value="PROTEIN_KINASE_ATP"/>
    <property type="match status" value="1"/>
</dbReference>
<dbReference type="InterPro" id="IPR017441">
    <property type="entry name" value="Protein_kinase_ATP_BS"/>
</dbReference>
<evidence type="ECO:0000256" key="1">
    <source>
        <dbReference type="ARBA" id="ARBA00012513"/>
    </source>
</evidence>
<dbReference type="HOGENOM" id="CLU_000288_63_44_11"/>
<evidence type="ECO:0000256" key="7">
    <source>
        <dbReference type="PROSITE-ProRule" id="PRU10141"/>
    </source>
</evidence>
<dbReference type="InterPro" id="IPR008271">
    <property type="entry name" value="Ser/Thr_kinase_AS"/>
</dbReference>
<feature type="compositionally biased region" description="Low complexity" evidence="8">
    <location>
        <begin position="285"/>
        <end position="315"/>
    </location>
</feature>
<dbReference type="AlphaFoldDB" id="A0A066YYT1"/>
<keyword evidence="12" id="KW-1185">Reference proteome</keyword>
<dbReference type="OrthoDB" id="9762169at2"/>
<protein>
    <recommendedName>
        <fullName evidence="1">non-specific serine/threonine protein kinase</fullName>
        <ecNumber evidence="1">2.7.11.1</ecNumber>
    </recommendedName>
</protein>
<dbReference type="eggNOG" id="COG0515">
    <property type="taxonomic scope" value="Bacteria"/>
</dbReference>
<evidence type="ECO:0000256" key="5">
    <source>
        <dbReference type="ARBA" id="ARBA00022777"/>
    </source>
</evidence>
<dbReference type="Pfam" id="PF00069">
    <property type="entry name" value="Pkinase"/>
    <property type="match status" value="1"/>
</dbReference>
<accession>A0A066YYT1</accession>
<evidence type="ECO:0000256" key="3">
    <source>
        <dbReference type="ARBA" id="ARBA00022679"/>
    </source>
</evidence>
<proteinExistence type="predicted"/>
<sequence>MTQPQEPTGRLLADRYRLGEVLGRGGMGTVWRAEDEMLGRIVAVKELRMTGAVDEAEKHRLIVRTLREAKATARIRHTAAVTVFDVVEEDGRPWIVMELVDGRSLADVVREDGALTPERAAAIGLDLLGVLGAAHSQGVLHRDVKPSNVLIGDDGRTVLTDFGIASVEGDTSITSTGMLVGAPSYIAPERARGRRPGPPSDLWSLGGTLYAMVEGVPPYDRGSALATLTAVMTEELPPPANAGPLRPVIEGLLEKDPAKRMDADTARDLLQRIVAGRALPEPKRAAAAVPAEPVATETATRALPAEPAAAATTAAVPRDGASRRRTPLIVAAVVAVLALVAALVVWWPDGKGTGASAADGGAAAPVQPSGGPSAPPSASAGASPSPSPSASAQSEEPPAPVLTPGQVPDGYRVFHDPSGFSITLPNWMTDQGPDYRSTSRRFEGNGLRLVVDWQSPAGDSALKDWQAADRSATMSNYRRIRVESVAYRGWTNAADWEWTYSGKTGTVLHSLNRGFVTGEGKYGYAIYWTMPESVWSAPDGSLARRISFESFQPAP</sequence>
<dbReference type="SMART" id="SM00220">
    <property type="entry name" value="S_TKc"/>
    <property type="match status" value="1"/>
</dbReference>
<organism evidence="11 12">
    <name type="scientific">Kitasatospora cheerisanensis KCTC 2395</name>
    <dbReference type="NCBI Taxonomy" id="1348663"/>
    <lineage>
        <taxon>Bacteria</taxon>
        <taxon>Bacillati</taxon>
        <taxon>Actinomycetota</taxon>
        <taxon>Actinomycetes</taxon>
        <taxon>Kitasatosporales</taxon>
        <taxon>Streptomycetaceae</taxon>
        <taxon>Kitasatospora</taxon>
    </lineage>
</organism>
<keyword evidence="9" id="KW-1133">Transmembrane helix</keyword>
<evidence type="ECO:0000256" key="6">
    <source>
        <dbReference type="ARBA" id="ARBA00022840"/>
    </source>
</evidence>